<gene>
    <name evidence="3" type="ORF">NSK_003868</name>
</gene>
<dbReference type="AlphaFoldDB" id="A0A4D9D0G0"/>
<comment type="caution">
    <text evidence="3">The sequence shown here is derived from an EMBL/GenBank/DDBJ whole genome shotgun (WGS) entry which is preliminary data.</text>
</comment>
<sequence>MSHLYSTIAKLRQGLDSLKYEREVKFKYARRDAHAKVKEVERVFKQEEKEMELTQSRLVAQQQLQKQSHQDLVDLMNKKQSELQGQVDLWTTKAENDLKALDLVTEEIKIARDVYASELEVLRARRREEVDDEMARLEALRARREEEKAKEVLRVKSQLEAAHKIGKAVSKYAQKRKQKDTQAAAVEKSHAKDLNVVNTNKKDTAGNPNPTKATGKEAVRKPSTGAPSNKKNSQAPVNPSINTKATPKGRRPSSAGAKRVK</sequence>
<keyword evidence="4" id="KW-1185">Reference proteome</keyword>
<feature type="region of interest" description="Disordered" evidence="2">
    <location>
        <begin position="170"/>
        <end position="261"/>
    </location>
</feature>
<evidence type="ECO:0000313" key="4">
    <source>
        <dbReference type="Proteomes" id="UP000355283"/>
    </source>
</evidence>
<keyword evidence="1" id="KW-0175">Coiled coil</keyword>
<dbReference type="EMBL" id="SDOX01000017">
    <property type="protein sequence ID" value="TFJ84836.1"/>
    <property type="molecule type" value="Genomic_DNA"/>
</dbReference>
<accession>A0A4D9D0G0</accession>
<dbReference type="Proteomes" id="UP000355283">
    <property type="component" value="Unassembled WGS sequence"/>
</dbReference>
<organism evidence="3 4">
    <name type="scientific">Nannochloropsis salina CCMP1776</name>
    <dbReference type="NCBI Taxonomy" id="1027361"/>
    <lineage>
        <taxon>Eukaryota</taxon>
        <taxon>Sar</taxon>
        <taxon>Stramenopiles</taxon>
        <taxon>Ochrophyta</taxon>
        <taxon>Eustigmatophyceae</taxon>
        <taxon>Eustigmatales</taxon>
        <taxon>Monodopsidaceae</taxon>
        <taxon>Microchloropsis</taxon>
        <taxon>Microchloropsis salina</taxon>
    </lineage>
</organism>
<feature type="coiled-coil region" evidence="1">
    <location>
        <begin position="30"/>
        <end position="57"/>
    </location>
</feature>
<evidence type="ECO:0000256" key="2">
    <source>
        <dbReference type="SAM" id="MobiDB-lite"/>
    </source>
</evidence>
<reference evidence="3 4" key="1">
    <citation type="submission" date="2019-01" db="EMBL/GenBank/DDBJ databases">
        <title>Nuclear Genome Assembly of the Microalgal Biofuel strain Nannochloropsis salina CCMP1776.</title>
        <authorList>
            <person name="Hovde B."/>
        </authorList>
    </citation>
    <scope>NUCLEOTIDE SEQUENCE [LARGE SCALE GENOMIC DNA]</scope>
    <source>
        <strain evidence="3 4">CCMP1776</strain>
    </source>
</reference>
<name>A0A4D9D0G0_9STRA</name>
<feature type="compositionally biased region" description="Polar residues" evidence="2">
    <location>
        <begin position="225"/>
        <end position="245"/>
    </location>
</feature>
<feature type="coiled-coil region" evidence="1">
    <location>
        <begin position="123"/>
        <end position="162"/>
    </location>
</feature>
<evidence type="ECO:0000313" key="3">
    <source>
        <dbReference type="EMBL" id="TFJ84836.1"/>
    </source>
</evidence>
<proteinExistence type="predicted"/>
<evidence type="ECO:0000256" key="1">
    <source>
        <dbReference type="SAM" id="Coils"/>
    </source>
</evidence>
<protein>
    <submittedName>
        <fullName evidence="3">Uncharacterized protein</fullName>
    </submittedName>
</protein>